<evidence type="ECO:0000313" key="1">
    <source>
        <dbReference type="EMBL" id="MFC5584412.1"/>
    </source>
</evidence>
<protein>
    <submittedName>
        <fullName evidence="1">Uncharacterized protein</fullName>
    </submittedName>
</protein>
<comment type="caution">
    <text evidence="1">The sequence shown here is derived from an EMBL/GenBank/DDBJ whole genome shotgun (WGS) entry which is preliminary data.</text>
</comment>
<keyword evidence="2" id="KW-1185">Reference proteome</keyword>
<dbReference type="Proteomes" id="UP001596107">
    <property type="component" value="Unassembled WGS sequence"/>
</dbReference>
<reference evidence="2" key="1">
    <citation type="journal article" date="2019" name="Int. J. Syst. Evol. Microbiol.">
        <title>The Global Catalogue of Microorganisms (GCM) 10K type strain sequencing project: providing services to taxonomists for standard genome sequencing and annotation.</title>
        <authorList>
            <consortium name="The Broad Institute Genomics Platform"/>
            <consortium name="The Broad Institute Genome Sequencing Center for Infectious Disease"/>
            <person name="Wu L."/>
            <person name="Ma J."/>
        </authorList>
    </citation>
    <scope>NUCLEOTIDE SEQUENCE [LARGE SCALE GENOMIC DNA]</scope>
    <source>
        <strain evidence="2">JCM 3366</strain>
    </source>
</reference>
<name>A0ABW0T5G5_9HYPH</name>
<accession>A0ABW0T5G5</accession>
<sequence>MKPGDKVICIDDTFPSGVGPQGIRAGGEYTVRSIGTVTHPLDGTYRGVRLEEVVRGEDPAGYCEPDLPFRASRFRPVVSGVSKKELEEVV</sequence>
<dbReference type="EMBL" id="JBHSNB010000001">
    <property type="protein sequence ID" value="MFC5584412.1"/>
    <property type="molecule type" value="Genomic_DNA"/>
</dbReference>
<gene>
    <name evidence="1" type="ORF">ACFPOD_04760</name>
</gene>
<proteinExistence type="predicted"/>
<evidence type="ECO:0000313" key="2">
    <source>
        <dbReference type="Proteomes" id="UP001596107"/>
    </source>
</evidence>
<organism evidence="1 2">
    <name type="scientific">Nitratireductor kimnyeongensis</name>
    <dbReference type="NCBI Taxonomy" id="430679"/>
    <lineage>
        <taxon>Bacteria</taxon>
        <taxon>Pseudomonadati</taxon>
        <taxon>Pseudomonadota</taxon>
        <taxon>Alphaproteobacteria</taxon>
        <taxon>Hyphomicrobiales</taxon>
        <taxon>Phyllobacteriaceae</taxon>
        <taxon>Nitratireductor</taxon>
    </lineage>
</organism>
<dbReference type="RefSeq" id="WP_223019793.1">
    <property type="nucleotide sequence ID" value="NZ_CP078143.1"/>
</dbReference>